<proteinExistence type="inferred from homology"/>
<name>A0A953LEL5_9BACT</name>
<dbReference type="PANTHER" id="PTHR11461">
    <property type="entry name" value="SERINE PROTEASE INHIBITOR, SERPIN"/>
    <property type="match status" value="1"/>
</dbReference>
<dbReference type="GO" id="GO:0005615">
    <property type="term" value="C:extracellular space"/>
    <property type="evidence" value="ECO:0007669"/>
    <property type="project" value="InterPro"/>
</dbReference>
<evidence type="ECO:0000259" key="3">
    <source>
        <dbReference type="SMART" id="SM00093"/>
    </source>
</evidence>
<dbReference type="SMART" id="SM00093">
    <property type="entry name" value="SERPIN"/>
    <property type="match status" value="1"/>
</dbReference>
<evidence type="ECO:0000256" key="2">
    <source>
        <dbReference type="SAM" id="Phobius"/>
    </source>
</evidence>
<dbReference type="Gene3D" id="3.30.497.10">
    <property type="entry name" value="Antithrombin, subunit I, domain 2"/>
    <property type="match status" value="1"/>
</dbReference>
<comment type="similarity">
    <text evidence="1">Belongs to the serpin family.</text>
</comment>
<gene>
    <name evidence="4" type="ORF">KUV50_18270</name>
</gene>
<dbReference type="Pfam" id="PF00079">
    <property type="entry name" value="Serpin"/>
    <property type="match status" value="1"/>
</dbReference>
<evidence type="ECO:0000313" key="4">
    <source>
        <dbReference type="EMBL" id="MBY5960104.1"/>
    </source>
</evidence>
<evidence type="ECO:0000256" key="1">
    <source>
        <dbReference type="RuleBase" id="RU000411"/>
    </source>
</evidence>
<keyword evidence="5" id="KW-1185">Reference proteome</keyword>
<dbReference type="EMBL" id="JAHVHU010000023">
    <property type="protein sequence ID" value="MBY5960104.1"/>
    <property type="molecule type" value="Genomic_DNA"/>
</dbReference>
<dbReference type="AlphaFoldDB" id="A0A953LEL5"/>
<dbReference type="SUPFAM" id="SSF56574">
    <property type="entry name" value="Serpins"/>
    <property type="match status" value="1"/>
</dbReference>
<accession>A0A953LEL5</accession>
<reference evidence="4" key="1">
    <citation type="submission" date="2021-06" db="EMBL/GenBank/DDBJ databases">
        <title>44 bacteria genomes isolated from Dapeng, Shenzhen.</title>
        <authorList>
            <person name="Zheng W."/>
            <person name="Yu S."/>
            <person name="Huang Y."/>
        </authorList>
    </citation>
    <scope>NUCLEOTIDE SEQUENCE</scope>
    <source>
        <strain evidence="4">DP5N28-2</strain>
    </source>
</reference>
<protein>
    <recommendedName>
        <fullName evidence="3">Serpin domain-containing protein</fullName>
    </recommendedName>
</protein>
<dbReference type="InterPro" id="IPR042178">
    <property type="entry name" value="Serpin_sf_1"/>
</dbReference>
<dbReference type="InterPro" id="IPR036186">
    <property type="entry name" value="Serpin_sf"/>
</dbReference>
<dbReference type="PROSITE" id="PS00284">
    <property type="entry name" value="SERPIN"/>
    <property type="match status" value="1"/>
</dbReference>
<dbReference type="InterPro" id="IPR000215">
    <property type="entry name" value="Serpin_fam"/>
</dbReference>
<keyword evidence="2" id="KW-1133">Transmembrane helix</keyword>
<keyword evidence="2" id="KW-0812">Transmembrane</keyword>
<feature type="domain" description="Serpin" evidence="3">
    <location>
        <begin position="56"/>
        <end position="418"/>
    </location>
</feature>
<dbReference type="InterPro" id="IPR023796">
    <property type="entry name" value="Serpin_dom"/>
</dbReference>
<dbReference type="Proteomes" id="UP000753961">
    <property type="component" value="Unassembled WGS sequence"/>
</dbReference>
<organism evidence="4 5">
    <name type="scientific">Membranihabitans marinus</name>
    <dbReference type="NCBI Taxonomy" id="1227546"/>
    <lineage>
        <taxon>Bacteria</taxon>
        <taxon>Pseudomonadati</taxon>
        <taxon>Bacteroidota</taxon>
        <taxon>Saprospiria</taxon>
        <taxon>Saprospirales</taxon>
        <taxon>Saprospiraceae</taxon>
        <taxon>Membranihabitans</taxon>
    </lineage>
</organism>
<comment type="caution">
    <text evidence="4">The sequence shown here is derived from an EMBL/GenBank/DDBJ whole genome shotgun (WGS) entry which is preliminary data.</text>
</comment>
<evidence type="ECO:0000313" key="5">
    <source>
        <dbReference type="Proteomes" id="UP000753961"/>
    </source>
</evidence>
<dbReference type="GO" id="GO:0004867">
    <property type="term" value="F:serine-type endopeptidase inhibitor activity"/>
    <property type="evidence" value="ECO:0007669"/>
    <property type="project" value="InterPro"/>
</dbReference>
<dbReference type="Gene3D" id="2.30.39.10">
    <property type="entry name" value="Alpha-1-antitrypsin, domain 1"/>
    <property type="match status" value="1"/>
</dbReference>
<keyword evidence="2" id="KW-0472">Membrane</keyword>
<dbReference type="InterPro" id="IPR023795">
    <property type="entry name" value="Serpin_CS"/>
</dbReference>
<sequence length="422" mass="47594">MMNTSTVSLYFKNDSFILWMVVMIGVLFSCDQKELMDKDHFLDHGYEISDMQETSQDLYQATSQDYKDENFVISPLSIQLALCMVYNGADGDTKEEIGELLRVMDGTTNWDLERLNKRTKSLLRYFNGLVRDGHLDIHNALFYDDSRVALAEDFVNRLETYFDVHKAELDFGSSKAVESINEWVSNKTYDKIKEVIQDISDQEVLFLINALYLKADWVTGFQEQATSDRKFVTARGEEITIPTMHRTGAVDHLNISGTQVVKLPLADSSLYTYLIMPQNPDELSDLIKSPMITEIWNQSLGFKNARVVLEMPVIETKTHLPLNQALQSLGMTSAFDPGKADLGFMGESKVGPSLFVSRTLHDVYLKMDEKGVEGAAVTTIGVGTTSIPPAIQFNKPFLYLIVDHEKGLPLFIGQFTGVTKEN</sequence>
<dbReference type="InterPro" id="IPR042185">
    <property type="entry name" value="Serpin_sf_2"/>
</dbReference>
<feature type="transmembrane region" description="Helical" evidence="2">
    <location>
        <begin position="15"/>
        <end position="30"/>
    </location>
</feature>
<dbReference type="RefSeq" id="WP_222581653.1">
    <property type="nucleotide sequence ID" value="NZ_JAHVHU010000023.1"/>
</dbReference>
<dbReference type="PANTHER" id="PTHR11461:SF211">
    <property type="entry name" value="GH10112P-RELATED"/>
    <property type="match status" value="1"/>
</dbReference>